<dbReference type="EMBL" id="MU863624">
    <property type="protein sequence ID" value="KAK4106479.1"/>
    <property type="molecule type" value="Genomic_DNA"/>
</dbReference>
<dbReference type="SUPFAM" id="SSF52833">
    <property type="entry name" value="Thioredoxin-like"/>
    <property type="match status" value="1"/>
</dbReference>
<dbReference type="Pfam" id="PF14497">
    <property type="entry name" value="GST_C_3"/>
    <property type="match status" value="1"/>
</dbReference>
<keyword evidence="2" id="KW-0472">Membrane</keyword>
<keyword evidence="2" id="KW-0812">Transmembrane</keyword>
<evidence type="ECO:0000259" key="3">
    <source>
        <dbReference type="PROSITE" id="PS50404"/>
    </source>
</evidence>
<name>A0AAN6QA95_9PEZI</name>
<dbReference type="SUPFAM" id="SSF47616">
    <property type="entry name" value="GST C-terminal domain-like"/>
    <property type="match status" value="1"/>
</dbReference>
<dbReference type="Gene3D" id="1.20.1050.10">
    <property type="match status" value="1"/>
</dbReference>
<dbReference type="InterPro" id="IPR036282">
    <property type="entry name" value="Glutathione-S-Trfase_C_sf"/>
</dbReference>
<dbReference type="PANTHER" id="PTHR44051">
    <property type="entry name" value="GLUTATHIONE S-TRANSFERASE-RELATED"/>
    <property type="match status" value="1"/>
</dbReference>
<evidence type="ECO:0000259" key="4">
    <source>
        <dbReference type="PROSITE" id="PS50405"/>
    </source>
</evidence>
<evidence type="ECO:0000313" key="6">
    <source>
        <dbReference type="Proteomes" id="UP001305647"/>
    </source>
</evidence>
<evidence type="ECO:0000256" key="1">
    <source>
        <dbReference type="ARBA" id="ARBA00007409"/>
    </source>
</evidence>
<protein>
    <recommendedName>
        <fullName evidence="7">Glutathione transferase</fullName>
    </recommendedName>
</protein>
<dbReference type="Proteomes" id="UP001305647">
    <property type="component" value="Unassembled WGS sequence"/>
</dbReference>
<comment type="similarity">
    <text evidence="1">Belongs to the GST superfamily.</text>
</comment>
<organism evidence="5 6">
    <name type="scientific">Parathielavia hyrcaniae</name>
    <dbReference type="NCBI Taxonomy" id="113614"/>
    <lineage>
        <taxon>Eukaryota</taxon>
        <taxon>Fungi</taxon>
        <taxon>Dikarya</taxon>
        <taxon>Ascomycota</taxon>
        <taxon>Pezizomycotina</taxon>
        <taxon>Sordariomycetes</taxon>
        <taxon>Sordariomycetidae</taxon>
        <taxon>Sordariales</taxon>
        <taxon>Chaetomiaceae</taxon>
        <taxon>Parathielavia</taxon>
    </lineage>
</organism>
<keyword evidence="6" id="KW-1185">Reference proteome</keyword>
<sequence length="274" mass="30942">MEEEAKVKLHWLNGSRAQSTLWLLEELEIPYELEIYRRQKSMMAPPELKKIHPLGKSPVVTVTPPGATEPIVLAESGFVVQYLCDHFPKGASLTPERWKDGQAHKVGGETEEWMRYQYLLYYIEGSFMSTVVLQFILSGMKGNSVPFYIRPITTMIANQLIGMVVFPNMKRHFGMMEQFLETSPGDGSYMCGRNLTGADMMLAYPLIAGKDGAFDSLGKWEKGSFKETFPKLHAYSERLAEEPGWKRSVEKIKEIEGSFSILPTPPGQPPSARI</sequence>
<dbReference type="Gene3D" id="3.40.30.10">
    <property type="entry name" value="Glutaredoxin"/>
    <property type="match status" value="1"/>
</dbReference>
<reference evidence="5" key="1">
    <citation type="journal article" date="2023" name="Mol. Phylogenet. Evol.">
        <title>Genome-scale phylogeny and comparative genomics of the fungal order Sordariales.</title>
        <authorList>
            <person name="Hensen N."/>
            <person name="Bonometti L."/>
            <person name="Westerberg I."/>
            <person name="Brannstrom I.O."/>
            <person name="Guillou S."/>
            <person name="Cros-Aarteil S."/>
            <person name="Calhoun S."/>
            <person name="Haridas S."/>
            <person name="Kuo A."/>
            <person name="Mondo S."/>
            <person name="Pangilinan J."/>
            <person name="Riley R."/>
            <person name="LaButti K."/>
            <person name="Andreopoulos B."/>
            <person name="Lipzen A."/>
            <person name="Chen C."/>
            <person name="Yan M."/>
            <person name="Daum C."/>
            <person name="Ng V."/>
            <person name="Clum A."/>
            <person name="Steindorff A."/>
            <person name="Ohm R.A."/>
            <person name="Martin F."/>
            <person name="Silar P."/>
            <person name="Natvig D.O."/>
            <person name="Lalanne C."/>
            <person name="Gautier V."/>
            <person name="Ament-Velasquez S.L."/>
            <person name="Kruys A."/>
            <person name="Hutchinson M.I."/>
            <person name="Powell A.J."/>
            <person name="Barry K."/>
            <person name="Miller A.N."/>
            <person name="Grigoriev I.V."/>
            <person name="Debuchy R."/>
            <person name="Gladieux P."/>
            <person name="Hiltunen Thoren M."/>
            <person name="Johannesson H."/>
        </authorList>
    </citation>
    <scope>NUCLEOTIDE SEQUENCE</scope>
    <source>
        <strain evidence="5">CBS 757.83</strain>
    </source>
</reference>
<evidence type="ECO:0000313" key="5">
    <source>
        <dbReference type="EMBL" id="KAK4106479.1"/>
    </source>
</evidence>
<dbReference type="PROSITE" id="PS50405">
    <property type="entry name" value="GST_CTER"/>
    <property type="match status" value="1"/>
</dbReference>
<gene>
    <name evidence="5" type="ORF">N658DRAFT_415008</name>
</gene>
<dbReference type="Pfam" id="PF13409">
    <property type="entry name" value="GST_N_2"/>
    <property type="match status" value="1"/>
</dbReference>
<dbReference type="InterPro" id="IPR004045">
    <property type="entry name" value="Glutathione_S-Trfase_N"/>
</dbReference>
<accession>A0AAN6QA95</accession>
<dbReference type="SFLD" id="SFLDS00019">
    <property type="entry name" value="Glutathione_Transferase_(cytos"/>
    <property type="match status" value="1"/>
</dbReference>
<dbReference type="PROSITE" id="PS50404">
    <property type="entry name" value="GST_NTER"/>
    <property type="match status" value="1"/>
</dbReference>
<reference evidence="5" key="2">
    <citation type="submission" date="2023-05" db="EMBL/GenBank/DDBJ databases">
        <authorList>
            <consortium name="Lawrence Berkeley National Laboratory"/>
            <person name="Steindorff A."/>
            <person name="Hensen N."/>
            <person name="Bonometti L."/>
            <person name="Westerberg I."/>
            <person name="Brannstrom I.O."/>
            <person name="Guillou S."/>
            <person name="Cros-Aarteil S."/>
            <person name="Calhoun S."/>
            <person name="Haridas S."/>
            <person name="Kuo A."/>
            <person name="Mondo S."/>
            <person name="Pangilinan J."/>
            <person name="Riley R."/>
            <person name="Labutti K."/>
            <person name="Andreopoulos B."/>
            <person name="Lipzen A."/>
            <person name="Chen C."/>
            <person name="Yanf M."/>
            <person name="Daum C."/>
            <person name="Ng V."/>
            <person name="Clum A."/>
            <person name="Ohm R."/>
            <person name="Martin F."/>
            <person name="Silar P."/>
            <person name="Natvig D."/>
            <person name="Lalanne C."/>
            <person name="Gautier V."/>
            <person name="Ament-Velasquez S.L."/>
            <person name="Kruys A."/>
            <person name="Hutchinson M.I."/>
            <person name="Powell A.J."/>
            <person name="Barry K."/>
            <person name="Miller A.N."/>
            <person name="Grigoriev I.V."/>
            <person name="Debuchy R."/>
            <person name="Gladieux P."/>
            <person name="Thoren M.H."/>
            <person name="Johannesson H."/>
        </authorList>
    </citation>
    <scope>NUCLEOTIDE SEQUENCE</scope>
    <source>
        <strain evidence="5">CBS 757.83</strain>
    </source>
</reference>
<evidence type="ECO:0000256" key="2">
    <source>
        <dbReference type="SAM" id="Phobius"/>
    </source>
</evidence>
<dbReference type="InterPro" id="IPR040079">
    <property type="entry name" value="Glutathione_S-Trfase"/>
</dbReference>
<dbReference type="InterPro" id="IPR004046">
    <property type="entry name" value="GST_C"/>
</dbReference>
<feature type="domain" description="GST C-terminal" evidence="4">
    <location>
        <begin position="109"/>
        <end position="259"/>
    </location>
</feature>
<dbReference type="InterPro" id="IPR010987">
    <property type="entry name" value="Glutathione-S-Trfase_C-like"/>
</dbReference>
<feature type="domain" description="GST N-terminal" evidence="3">
    <location>
        <begin position="4"/>
        <end position="91"/>
    </location>
</feature>
<feature type="transmembrane region" description="Helical" evidence="2">
    <location>
        <begin position="148"/>
        <end position="166"/>
    </location>
</feature>
<dbReference type="PANTHER" id="PTHR44051:SF9">
    <property type="entry name" value="GLUTATHIONE S-TRANSFERASE 1"/>
    <property type="match status" value="1"/>
</dbReference>
<dbReference type="InterPro" id="IPR036249">
    <property type="entry name" value="Thioredoxin-like_sf"/>
</dbReference>
<proteinExistence type="inferred from homology"/>
<comment type="caution">
    <text evidence="5">The sequence shown here is derived from an EMBL/GenBank/DDBJ whole genome shotgun (WGS) entry which is preliminary data.</text>
</comment>
<keyword evidence="2" id="KW-1133">Transmembrane helix</keyword>
<feature type="transmembrane region" description="Helical" evidence="2">
    <location>
        <begin position="118"/>
        <end position="136"/>
    </location>
</feature>
<dbReference type="CDD" id="cd03046">
    <property type="entry name" value="GST_N_GTT1_like"/>
    <property type="match status" value="1"/>
</dbReference>
<dbReference type="AlphaFoldDB" id="A0AAN6QA95"/>
<evidence type="ECO:0008006" key="7">
    <source>
        <dbReference type="Google" id="ProtNLM"/>
    </source>
</evidence>